<dbReference type="Proteomes" id="UP000198415">
    <property type="component" value="Unassembled WGS sequence"/>
</dbReference>
<evidence type="ECO:0000313" key="2">
    <source>
        <dbReference type="Proteomes" id="UP000198415"/>
    </source>
</evidence>
<organism evidence="1 2">
    <name type="scientific">Actinoplanes regularis</name>
    <dbReference type="NCBI Taxonomy" id="52697"/>
    <lineage>
        <taxon>Bacteria</taxon>
        <taxon>Bacillati</taxon>
        <taxon>Actinomycetota</taxon>
        <taxon>Actinomycetes</taxon>
        <taxon>Micromonosporales</taxon>
        <taxon>Micromonosporaceae</taxon>
        <taxon>Actinoplanes</taxon>
    </lineage>
</organism>
<dbReference type="OrthoDB" id="3785690at2"/>
<evidence type="ECO:0000313" key="1">
    <source>
        <dbReference type="EMBL" id="SNS41203.1"/>
    </source>
</evidence>
<dbReference type="RefSeq" id="WP_089296807.1">
    <property type="nucleotide sequence ID" value="NZ_BOMU01000074.1"/>
</dbReference>
<gene>
    <name evidence="1" type="ORF">SAMN06264365_11565</name>
</gene>
<name>A0A239EB13_9ACTN</name>
<reference evidence="1 2" key="1">
    <citation type="submission" date="2017-06" db="EMBL/GenBank/DDBJ databases">
        <authorList>
            <person name="Kim H.J."/>
            <person name="Triplett B.A."/>
        </authorList>
    </citation>
    <scope>NUCLEOTIDE SEQUENCE [LARGE SCALE GENOMIC DNA]</scope>
    <source>
        <strain evidence="1 2">DSM 43151</strain>
    </source>
</reference>
<accession>A0A239EB13</accession>
<proteinExistence type="predicted"/>
<dbReference type="AlphaFoldDB" id="A0A239EB13"/>
<dbReference type="EMBL" id="FZNR01000015">
    <property type="protein sequence ID" value="SNS41203.1"/>
    <property type="molecule type" value="Genomic_DNA"/>
</dbReference>
<sequence length="117" mass="12594">MRQVYVHHATLVLEPGADPRAPGGAITVALCGSWEHEPPCPLAAHHTAAEPDGSRLRLRILFATAPDRVDEVRGRIDAALRAGPWQLIESGCARIAPEERPHARRLLRAGARPPGAP</sequence>
<keyword evidence="2" id="KW-1185">Reference proteome</keyword>
<protein>
    <submittedName>
        <fullName evidence="1">Uncharacterized protein</fullName>
    </submittedName>
</protein>